<name>A0AAW2UQ17_SESRA</name>
<sequence length="123" mass="14054">MPHIPSNFESIQQSVDQANPKRPFQTFSVDSFQGNTGLCGFPLNISCRDTGENDNVPPPNPYRKDKAINWDYVSIAVGYVVGLGSILWLLFFCRSFRHKLNDHTEQVFEKVFNPKGRRRRHGG</sequence>
<evidence type="ECO:0000256" key="7">
    <source>
        <dbReference type="SAM" id="Phobius"/>
    </source>
</evidence>
<dbReference type="InterPro" id="IPR032675">
    <property type="entry name" value="LRR_dom_sf"/>
</dbReference>
<evidence type="ECO:0000256" key="4">
    <source>
        <dbReference type="ARBA" id="ARBA00022989"/>
    </source>
</evidence>
<keyword evidence="3" id="KW-0732">Signal</keyword>
<comment type="caution">
    <text evidence="8">The sequence shown here is derived from an EMBL/GenBank/DDBJ whole genome shotgun (WGS) entry which is preliminary data.</text>
</comment>
<organism evidence="8">
    <name type="scientific">Sesamum radiatum</name>
    <name type="common">Black benniseed</name>
    <dbReference type="NCBI Taxonomy" id="300843"/>
    <lineage>
        <taxon>Eukaryota</taxon>
        <taxon>Viridiplantae</taxon>
        <taxon>Streptophyta</taxon>
        <taxon>Embryophyta</taxon>
        <taxon>Tracheophyta</taxon>
        <taxon>Spermatophyta</taxon>
        <taxon>Magnoliopsida</taxon>
        <taxon>eudicotyledons</taxon>
        <taxon>Gunneridae</taxon>
        <taxon>Pentapetalae</taxon>
        <taxon>asterids</taxon>
        <taxon>lamiids</taxon>
        <taxon>Lamiales</taxon>
        <taxon>Pedaliaceae</taxon>
        <taxon>Sesamum</taxon>
    </lineage>
</organism>
<keyword evidence="5 7" id="KW-0472">Membrane</keyword>
<dbReference type="Gene3D" id="3.80.10.10">
    <property type="entry name" value="Ribonuclease Inhibitor"/>
    <property type="match status" value="1"/>
</dbReference>
<evidence type="ECO:0000256" key="1">
    <source>
        <dbReference type="ARBA" id="ARBA00004479"/>
    </source>
</evidence>
<keyword evidence="4 7" id="KW-1133">Transmembrane helix</keyword>
<evidence type="ECO:0000256" key="5">
    <source>
        <dbReference type="ARBA" id="ARBA00023136"/>
    </source>
</evidence>
<dbReference type="PANTHER" id="PTHR48063:SF35">
    <property type="entry name" value="RECEPTOR-LIKE PROTEIN 12"/>
    <property type="match status" value="1"/>
</dbReference>
<evidence type="ECO:0000256" key="2">
    <source>
        <dbReference type="ARBA" id="ARBA00022692"/>
    </source>
</evidence>
<reference evidence="8" key="1">
    <citation type="submission" date="2020-06" db="EMBL/GenBank/DDBJ databases">
        <authorList>
            <person name="Li T."/>
            <person name="Hu X."/>
            <person name="Zhang T."/>
            <person name="Song X."/>
            <person name="Zhang H."/>
            <person name="Dai N."/>
            <person name="Sheng W."/>
            <person name="Hou X."/>
            <person name="Wei L."/>
        </authorList>
    </citation>
    <scope>NUCLEOTIDE SEQUENCE</scope>
    <source>
        <strain evidence="8">G02</strain>
        <tissue evidence="8">Leaf</tissue>
    </source>
</reference>
<accession>A0AAW2UQ17</accession>
<proteinExistence type="predicted"/>
<evidence type="ECO:0000313" key="8">
    <source>
        <dbReference type="EMBL" id="KAL0419331.1"/>
    </source>
</evidence>
<dbReference type="EMBL" id="JACGWJ010000005">
    <property type="protein sequence ID" value="KAL0419331.1"/>
    <property type="molecule type" value="Genomic_DNA"/>
</dbReference>
<keyword evidence="6" id="KW-0325">Glycoprotein</keyword>
<feature type="transmembrane region" description="Helical" evidence="7">
    <location>
        <begin position="72"/>
        <end position="93"/>
    </location>
</feature>
<protein>
    <submittedName>
        <fullName evidence="8">Uncharacterized protein</fullName>
    </submittedName>
</protein>
<comment type="subcellular location">
    <subcellularLocation>
        <location evidence="1">Membrane</location>
        <topology evidence="1">Single-pass type I membrane protein</topology>
    </subcellularLocation>
</comment>
<evidence type="ECO:0000256" key="3">
    <source>
        <dbReference type="ARBA" id="ARBA00022729"/>
    </source>
</evidence>
<evidence type="ECO:0000256" key="6">
    <source>
        <dbReference type="ARBA" id="ARBA00023180"/>
    </source>
</evidence>
<gene>
    <name evidence="8" type="ORF">Sradi_1346600</name>
</gene>
<keyword evidence="2 7" id="KW-0812">Transmembrane</keyword>
<dbReference type="PANTHER" id="PTHR48063">
    <property type="entry name" value="LRR RECEPTOR-LIKE KINASE"/>
    <property type="match status" value="1"/>
</dbReference>
<dbReference type="AlphaFoldDB" id="A0AAW2UQ17"/>
<reference evidence="8" key="2">
    <citation type="journal article" date="2024" name="Plant">
        <title>Genomic evolution and insights into agronomic trait innovations of Sesamum species.</title>
        <authorList>
            <person name="Miao H."/>
            <person name="Wang L."/>
            <person name="Qu L."/>
            <person name="Liu H."/>
            <person name="Sun Y."/>
            <person name="Le M."/>
            <person name="Wang Q."/>
            <person name="Wei S."/>
            <person name="Zheng Y."/>
            <person name="Lin W."/>
            <person name="Duan Y."/>
            <person name="Cao H."/>
            <person name="Xiong S."/>
            <person name="Wang X."/>
            <person name="Wei L."/>
            <person name="Li C."/>
            <person name="Ma Q."/>
            <person name="Ju M."/>
            <person name="Zhao R."/>
            <person name="Li G."/>
            <person name="Mu C."/>
            <person name="Tian Q."/>
            <person name="Mei H."/>
            <person name="Zhang T."/>
            <person name="Gao T."/>
            <person name="Zhang H."/>
        </authorList>
    </citation>
    <scope>NUCLEOTIDE SEQUENCE</scope>
    <source>
        <strain evidence="8">G02</strain>
    </source>
</reference>
<dbReference type="GO" id="GO:0016020">
    <property type="term" value="C:membrane"/>
    <property type="evidence" value="ECO:0007669"/>
    <property type="project" value="UniProtKB-SubCell"/>
</dbReference>
<dbReference type="InterPro" id="IPR046956">
    <property type="entry name" value="RLP23-like"/>
</dbReference>